<dbReference type="GO" id="GO:0005975">
    <property type="term" value="P:carbohydrate metabolic process"/>
    <property type="evidence" value="ECO:0007669"/>
    <property type="project" value="InterPro"/>
</dbReference>
<dbReference type="InterPro" id="IPR005084">
    <property type="entry name" value="CBM6"/>
</dbReference>
<dbReference type="PROSITE" id="PS51762">
    <property type="entry name" value="GH16_2"/>
    <property type="match status" value="1"/>
</dbReference>
<dbReference type="PROSITE" id="PS51318">
    <property type="entry name" value="TAT"/>
    <property type="match status" value="1"/>
</dbReference>
<feature type="region of interest" description="Disordered" evidence="3">
    <location>
        <begin position="339"/>
        <end position="359"/>
    </location>
</feature>
<dbReference type="RefSeq" id="WP_150953302.1">
    <property type="nucleotide sequence ID" value="NZ_VZRB01000024.1"/>
</dbReference>
<protein>
    <submittedName>
        <fullName evidence="7">Carbohydrate-binding protein</fullName>
    </submittedName>
</protein>
<evidence type="ECO:0000259" key="6">
    <source>
        <dbReference type="PROSITE" id="PS51762"/>
    </source>
</evidence>
<dbReference type="CDD" id="cd02182">
    <property type="entry name" value="GH16_Strep_laminarinase_like"/>
    <property type="match status" value="1"/>
</dbReference>
<dbReference type="SUPFAM" id="SSF49899">
    <property type="entry name" value="Concanavalin A-like lectins/glucanases"/>
    <property type="match status" value="1"/>
</dbReference>
<organism evidence="7 8">
    <name type="scientific">Streptomyces luteolifulvus</name>
    <dbReference type="NCBI Taxonomy" id="2615112"/>
    <lineage>
        <taxon>Bacteria</taxon>
        <taxon>Bacillati</taxon>
        <taxon>Actinomycetota</taxon>
        <taxon>Actinomycetes</taxon>
        <taxon>Kitasatosporales</taxon>
        <taxon>Streptomycetaceae</taxon>
        <taxon>Streptomyces</taxon>
    </lineage>
</organism>
<evidence type="ECO:0000256" key="2">
    <source>
        <dbReference type="ARBA" id="ARBA00022729"/>
    </source>
</evidence>
<dbReference type="InterPro" id="IPR013320">
    <property type="entry name" value="ConA-like_dom_sf"/>
</dbReference>
<dbReference type="InterPro" id="IPR006584">
    <property type="entry name" value="Cellulose-bd_IV"/>
</dbReference>
<dbReference type="GO" id="GO:0030246">
    <property type="term" value="F:carbohydrate binding"/>
    <property type="evidence" value="ECO:0007669"/>
    <property type="project" value="InterPro"/>
</dbReference>
<dbReference type="EMBL" id="VZRB01000024">
    <property type="protein sequence ID" value="KAB1142560.1"/>
    <property type="molecule type" value="Genomic_DNA"/>
</dbReference>
<accession>A0A6H9UTT4</accession>
<gene>
    <name evidence="7" type="ORF">F7R91_29155</name>
</gene>
<feature type="signal peptide" evidence="4">
    <location>
        <begin position="1"/>
        <end position="41"/>
    </location>
</feature>
<feature type="chain" id="PRO_5026307581" evidence="4">
    <location>
        <begin position="42"/>
        <end position="464"/>
    </location>
</feature>
<dbReference type="SMART" id="SM00606">
    <property type="entry name" value="CBD_IV"/>
    <property type="match status" value="1"/>
</dbReference>
<name>A0A6H9UTT4_9ACTN</name>
<dbReference type="InterPro" id="IPR050546">
    <property type="entry name" value="Glycosyl_Hydrlase_16"/>
</dbReference>
<dbReference type="CDD" id="cd04084">
    <property type="entry name" value="CBM6_xylanase-like"/>
    <property type="match status" value="1"/>
</dbReference>
<dbReference type="GO" id="GO:0004553">
    <property type="term" value="F:hydrolase activity, hydrolyzing O-glycosyl compounds"/>
    <property type="evidence" value="ECO:0007669"/>
    <property type="project" value="InterPro"/>
</dbReference>
<dbReference type="InterPro" id="IPR008979">
    <property type="entry name" value="Galactose-bd-like_sf"/>
</dbReference>
<feature type="domain" description="CBM6" evidence="5">
    <location>
        <begin position="333"/>
        <end position="463"/>
    </location>
</feature>
<dbReference type="AlphaFoldDB" id="A0A6H9UTT4"/>
<keyword evidence="2 4" id="KW-0732">Signal</keyword>
<evidence type="ECO:0000313" key="7">
    <source>
        <dbReference type="EMBL" id="KAB1142560.1"/>
    </source>
</evidence>
<dbReference type="Gene3D" id="2.60.120.260">
    <property type="entry name" value="Galactose-binding domain-like"/>
    <property type="match status" value="1"/>
</dbReference>
<comment type="caution">
    <text evidence="7">The sequence shown here is derived from an EMBL/GenBank/DDBJ whole genome shotgun (WGS) entry which is preliminary data.</text>
</comment>
<dbReference type="InterPro" id="IPR000757">
    <property type="entry name" value="Beta-glucanase-like"/>
</dbReference>
<dbReference type="Pfam" id="PF03422">
    <property type="entry name" value="CBM_6"/>
    <property type="match status" value="1"/>
</dbReference>
<dbReference type="PANTHER" id="PTHR10963:SF55">
    <property type="entry name" value="GLYCOSIDE HYDROLASE FAMILY 16 PROTEIN"/>
    <property type="match status" value="1"/>
</dbReference>
<dbReference type="Gene3D" id="2.60.120.200">
    <property type="match status" value="1"/>
</dbReference>
<feature type="domain" description="GH16" evidence="6">
    <location>
        <begin position="36"/>
        <end position="320"/>
    </location>
</feature>
<dbReference type="SUPFAM" id="SSF49785">
    <property type="entry name" value="Galactose-binding domain-like"/>
    <property type="match status" value="1"/>
</dbReference>
<dbReference type="InterPro" id="IPR006311">
    <property type="entry name" value="TAT_signal"/>
</dbReference>
<reference evidence="7 8" key="1">
    <citation type="submission" date="2019-09" db="EMBL/GenBank/DDBJ databases">
        <title>Screening of Novel Bioactive Compounds from Soil-Associated.</title>
        <authorList>
            <person name="Zhao S."/>
        </authorList>
    </citation>
    <scope>NUCLEOTIDE SEQUENCE [LARGE SCALE GENOMIC DNA]</scope>
    <source>
        <strain evidence="7 8">HIT-DPA4</strain>
    </source>
</reference>
<dbReference type="Proteomes" id="UP000442707">
    <property type="component" value="Unassembled WGS sequence"/>
</dbReference>
<sequence length="464" mass="48878">MSETSGTHRRRRPLRRAFVAVVSTLGLAAAAATLASPSANASAPTPPSGWTQVFLDDFDGAAGTGVNTSNWQYDTGHSYPGGPANWGTGEVQSYTSSTSNVSLDGNGNLRITPLRDASGTWTSGRLETVRTDFQPPADGKLRVEARIQMPNVTGTAAEGYWPAFWMLGAPYRGNYQNWPSVGELDIMENVQGMNRVWATMHCGTNPGGPCNETSGIGNYTACPGSTCQSGFHTYTMEWDRSVSPEAIRFSVDGTQFHTVTASQMDATTWNNATNHGFFILLNVAMGGAFPDALGGGLDGDTQPGHPMVVDYVQVLQSGGGTTPPPTGNRDAYGTLQAESYDSQSGVSTESTSDSDGGQNIGSLANGDWALYKGVNFGSTAARQFNARVASGAAGGVSGLVEVRLDSRSNTPIGSFAVANTGGWQSWKTVPANISSVTGTHDVYLTFTSGQPADFVNVNWFNFGH</sequence>
<dbReference type="Pfam" id="PF00722">
    <property type="entry name" value="Glyco_hydro_16"/>
    <property type="match status" value="1"/>
</dbReference>
<evidence type="ECO:0000313" key="8">
    <source>
        <dbReference type="Proteomes" id="UP000442707"/>
    </source>
</evidence>
<comment type="similarity">
    <text evidence="1">Belongs to the glycosyl hydrolase 16 family.</text>
</comment>
<evidence type="ECO:0000256" key="3">
    <source>
        <dbReference type="SAM" id="MobiDB-lite"/>
    </source>
</evidence>
<evidence type="ECO:0000256" key="4">
    <source>
        <dbReference type="SAM" id="SignalP"/>
    </source>
</evidence>
<evidence type="ECO:0000259" key="5">
    <source>
        <dbReference type="PROSITE" id="PS51175"/>
    </source>
</evidence>
<dbReference type="PROSITE" id="PS51175">
    <property type="entry name" value="CBM6"/>
    <property type="match status" value="1"/>
</dbReference>
<evidence type="ECO:0000256" key="1">
    <source>
        <dbReference type="ARBA" id="ARBA00006865"/>
    </source>
</evidence>
<dbReference type="PANTHER" id="PTHR10963">
    <property type="entry name" value="GLYCOSYL HYDROLASE-RELATED"/>
    <property type="match status" value="1"/>
</dbReference>
<keyword evidence="8" id="KW-1185">Reference proteome</keyword>
<proteinExistence type="inferred from homology"/>